<dbReference type="GO" id="GO:0009401">
    <property type="term" value="P:phosphoenolpyruvate-dependent sugar phosphotransferase system"/>
    <property type="evidence" value="ECO:0007669"/>
    <property type="project" value="InterPro"/>
</dbReference>
<sequence>MKLTKDDLNFIEEILKQKNKRITFEDLNYLKPAQIEYKFKKINYLLKITNRNTIKKRYSNYYLNYPEDLIFLKKEFEFFAFNKTQRMNIILEKLLRENTINIKEFEEFFGQSRSTLKKDIKFLKKILIENKLELIYKSRIGLLIEGKENDIRSFYLEYFLKNYEFFIEYFNCKKIDFLVFSLLKGKNSSFETSKILRVSLTIQSYRLKNKNLLTAIKDPFFSINIPNKYKLKYYNKFLEHITYGYNSYYEKISILNYLAGLCYIHNDLVIMKKKELFEENLDIFLENIGKEYQIELSKDEYIKKTLGSHLKSALFKMYNNIPILNPCSIEDLVDYTELIKKIKKEIKIFEKNFKVIFNKDEILFIFFHIKSSMLRIERDNLNKKNILLVCNLGIGATQILLDQLKKHFLINIVDSISYYQFKVLNLKNIDFIIHTVNGLQCKIPSLKVNPLLTHKDIQNLKKNNFLLN</sequence>
<evidence type="ECO:0000256" key="1">
    <source>
        <dbReference type="ARBA" id="ARBA00022737"/>
    </source>
</evidence>
<dbReference type="InterPro" id="IPR011608">
    <property type="entry name" value="PRD"/>
</dbReference>
<dbReference type="STRING" id="180163.SAMN02745174_00367"/>
<keyword evidence="1" id="KW-0677">Repeat</keyword>
<dbReference type="Gene3D" id="1.10.10.10">
    <property type="entry name" value="Winged helix-like DNA-binding domain superfamily/Winged helix DNA-binding domain"/>
    <property type="match status" value="1"/>
</dbReference>
<accession>A0A1T4K7E4</accession>
<dbReference type="Proteomes" id="UP000191153">
    <property type="component" value="Unassembled WGS sequence"/>
</dbReference>
<feature type="domain" description="PTS EIIB type-2" evidence="6">
    <location>
        <begin position="384"/>
        <end position="468"/>
    </location>
</feature>
<dbReference type="PANTHER" id="PTHR30185">
    <property type="entry name" value="CRYPTIC BETA-GLUCOSIDE BGL OPERON ANTITERMINATOR"/>
    <property type="match status" value="1"/>
</dbReference>
<dbReference type="InterPro" id="IPR036634">
    <property type="entry name" value="PRD_sf"/>
</dbReference>
<dbReference type="GO" id="GO:0003700">
    <property type="term" value="F:DNA-binding transcription factor activity"/>
    <property type="evidence" value="ECO:0007669"/>
    <property type="project" value="InterPro"/>
</dbReference>
<dbReference type="InterPro" id="IPR007737">
    <property type="entry name" value="Mga_HTH"/>
</dbReference>
<evidence type="ECO:0000259" key="6">
    <source>
        <dbReference type="PROSITE" id="PS51099"/>
    </source>
</evidence>
<dbReference type="InterPro" id="IPR013011">
    <property type="entry name" value="PTS_EIIB_2"/>
</dbReference>
<dbReference type="Pfam" id="PF05043">
    <property type="entry name" value="Mga"/>
    <property type="match status" value="1"/>
</dbReference>
<dbReference type="PANTHER" id="PTHR30185:SF18">
    <property type="entry name" value="TRANSCRIPTIONAL REGULATOR MTLR"/>
    <property type="match status" value="1"/>
</dbReference>
<dbReference type="SUPFAM" id="SSF63520">
    <property type="entry name" value="PTS-regulatory domain, PRD"/>
    <property type="match status" value="1"/>
</dbReference>
<proteinExistence type="predicted"/>
<keyword evidence="2" id="KW-0805">Transcription regulation</keyword>
<evidence type="ECO:0000313" key="9">
    <source>
        <dbReference type="Proteomes" id="UP000191153"/>
    </source>
</evidence>
<dbReference type="OrthoDB" id="83598at2"/>
<evidence type="ECO:0000256" key="2">
    <source>
        <dbReference type="ARBA" id="ARBA00023015"/>
    </source>
</evidence>
<dbReference type="EMBL" id="FUWX01000004">
    <property type="protein sequence ID" value="SJZ38331.1"/>
    <property type="molecule type" value="Genomic_DNA"/>
</dbReference>
<dbReference type="PROSITE" id="PS51099">
    <property type="entry name" value="PTS_EIIB_TYPE_2"/>
    <property type="match status" value="1"/>
</dbReference>
<feature type="domain" description="HTH deoR-type" evidence="5">
    <location>
        <begin position="83"/>
        <end position="144"/>
    </location>
</feature>
<evidence type="ECO:0000313" key="8">
    <source>
        <dbReference type="EMBL" id="SJZ38331.1"/>
    </source>
</evidence>
<dbReference type="InterPro" id="IPR036388">
    <property type="entry name" value="WH-like_DNA-bd_sf"/>
</dbReference>
<protein>
    <submittedName>
        <fullName evidence="8">Transcriptional antiterminator</fullName>
    </submittedName>
</protein>
<evidence type="ECO:0000259" key="7">
    <source>
        <dbReference type="PROSITE" id="PS51372"/>
    </source>
</evidence>
<keyword evidence="9" id="KW-1185">Reference proteome</keyword>
<dbReference type="InterPro" id="IPR050661">
    <property type="entry name" value="BglG_antiterminators"/>
</dbReference>
<dbReference type="Gene3D" id="3.40.50.2300">
    <property type="match status" value="1"/>
</dbReference>
<dbReference type="PROSITE" id="PS51000">
    <property type="entry name" value="HTH_DEOR_2"/>
    <property type="match status" value="1"/>
</dbReference>
<dbReference type="RefSeq" id="WP_078692903.1">
    <property type="nucleotide sequence ID" value="NZ_FUWX01000004.1"/>
</dbReference>
<gene>
    <name evidence="8" type="ORF">SAMN02745174_00367</name>
</gene>
<dbReference type="GO" id="GO:0008982">
    <property type="term" value="F:protein-N(PI)-phosphohistidine-sugar phosphotransferase activity"/>
    <property type="evidence" value="ECO:0007669"/>
    <property type="project" value="InterPro"/>
</dbReference>
<dbReference type="Gene3D" id="1.10.1790.10">
    <property type="entry name" value="PRD domain"/>
    <property type="match status" value="1"/>
</dbReference>
<dbReference type="AlphaFoldDB" id="A0A1T4K7E4"/>
<evidence type="ECO:0000259" key="5">
    <source>
        <dbReference type="PROSITE" id="PS51000"/>
    </source>
</evidence>
<keyword evidence="4" id="KW-0804">Transcription</keyword>
<organism evidence="8 9">
    <name type="scientific">Cetobacterium ceti</name>
    <dbReference type="NCBI Taxonomy" id="180163"/>
    <lineage>
        <taxon>Bacteria</taxon>
        <taxon>Fusobacteriati</taxon>
        <taxon>Fusobacteriota</taxon>
        <taxon>Fusobacteriia</taxon>
        <taxon>Fusobacteriales</taxon>
        <taxon>Fusobacteriaceae</taxon>
        <taxon>Cetobacterium</taxon>
    </lineage>
</organism>
<reference evidence="8 9" key="1">
    <citation type="submission" date="2017-02" db="EMBL/GenBank/DDBJ databases">
        <authorList>
            <person name="Peterson S.W."/>
        </authorList>
    </citation>
    <scope>NUCLEOTIDE SEQUENCE [LARGE SCALE GENOMIC DNA]</scope>
    <source>
        <strain evidence="8 9">ATCC 700028</strain>
    </source>
</reference>
<evidence type="ECO:0000256" key="4">
    <source>
        <dbReference type="ARBA" id="ARBA00023163"/>
    </source>
</evidence>
<dbReference type="CDD" id="cd05568">
    <property type="entry name" value="PTS_IIB_bgl_like"/>
    <property type="match status" value="1"/>
</dbReference>
<dbReference type="Pfam" id="PF00874">
    <property type="entry name" value="PRD"/>
    <property type="match status" value="1"/>
</dbReference>
<evidence type="ECO:0000256" key="3">
    <source>
        <dbReference type="ARBA" id="ARBA00023159"/>
    </source>
</evidence>
<keyword evidence="3" id="KW-0010">Activator</keyword>
<name>A0A1T4K7E4_9FUSO</name>
<dbReference type="InterPro" id="IPR001034">
    <property type="entry name" value="DeoR_HTH"/>
</dbReference>
<feature type="domain" description="PRD" evidence="7">
    <location>
        <begin position="272"/>
        <end position="379"/>
    </location>
</feature>
<dbReference type="PROSITE" id="PS51372">
    <property type="entry name" value="PRD_2"/>
    <property type="match status" value="1"/>
</dbReference>